<accession>A0ABN1T0N2</accession>
<evidence type="ECO:0008006" key="5">
    <source>
        <dbReference type="Google" id="ProtNLM"/>
    </source>
</evidence>
<organism evidence="3 4">
    <name type="scientific">Streptomyces thermogriseus</name>
    <dbReference type="NCBI Taxonomy" id="75292"/>
    <lineage>
        <taxon>Bacteria</taxon>
        <taxon>Bacillati</taxon>
        <taxon>Actinomycetota</taxon>
        <taxon>Actinomycetes</taxon>
        <taxon>Kitasatosporales</taxon>
        <taxon>Streptomycetaceae</taxon>
        <taxon>Streptomyces</taxon>
    </lineage>
</organism>
<keyword evidence="4" id="KW-1185">Reference proteome</keyword>
<gene>
    <name evidence="3" type="ORF">GCM10009564_32520</name>
</gene>
<sequence>MTTHAVPRTERQPPIPVGRNAADNDVLVPIRGGLLASAFLVGFAAVALAVIGFTGSYRAVRDLALSWGWGWFAYVFPIGIDVGIVGLIAADLFLCAIRTPAPILRWFAWTLTVATVTFNAASGWPADGTAGWSDVIEAAAHATMPGLVVVITEALRRAIARRARIADGRQFEPLGMARWLLAPLATFAVWRRMRLWDVYTRAEALALERDRLTLRDELREKYGKDWKKKARPGELRAMRDASRGLSIPAHLIANDADPPTANTANASPLTANADPPAANASTAHTGSAAREHPALAEDGANTVNAANAKGAPPANGPLNGVEAARTPWGKESEHMPSTASGPAPHPGVDLRESDREQPAVPASAPPRRVVSAVSGPYAPVEAAVGDGRELVGVNAGAVTANTAANTVANTVGASVNGVNALREDAAGSTAEGERERLRERYTEDLAGRLLLAEDYLKAKAAEPQLSQKRFAERVGVAPSTLSKALGEWRERNESGVV</sequence>
<feature type="region of interest" description="Disordered" evidence="1">
    <location>
        <begin position="304"/>
        <end position="367"/>
    </location>
</feature>
<dbReference type="RefSeq" id="WP_346073304.1">
    <property type="nucleotide sequence ID" value="NZ_BAAAHU010000032.1"/>
</dbReference>
<feature type="compositionally biased region" description="Basic and acidic residues" evidence="1">
    <location>
        <begin position="348"/>
        <end position="357"/>
    </location>
</feature>
<evidence type="ECO:0000256" key="1">
    <source>
        <dbReference type="SAM" id="MobiDB-lite"/>
    </source>
</evidence>
<dbReference type="InterPro" id="IPR001387">
    <property type="entry name" value="Cro/C1-type_HTH"/>
</dbReference>
<protein>
    <recommendedName>
        <fullName evidence="5">DUF2637 domain-containing protein</fullName>
    </recommendedName>
</protein>
<reference evidence="3 4" key="1">
    <citation type="journal article" date="2019" name="Int. J. Syst. Evol. Microbiol.">
        <title>The Global Catalogue of Microorganisms (GCM) 10K type strain sequencing project: providing services to taxonomists for standard genome sequencing and annotation.</title>
        <authorList>
            <consortium name="The Broad Institute Genomics Platform"/>
            <consortium name="The Broad Institute Genome Sequencing Center for Infectious Disease"/>
            <person name="Wu L."/>
            <person name="Ma J."/>
        </authorList>
    </citation>
    <scope>NUCLEOTIDE SEQUENCE [LARGE SCALE GENOMIC DNA]</scope>
    <source>
        <strain evidence="3 4">JCM 11269</strain>
    </source>
</reference>
<keyword evidence="2" id="KW-1133">Transmembrane helix</keyword>
<name>A0ABN1T0N2_9ACTN</name>
<dbReference type="Pfam" id="PF10935">
    <property type="entry name" value="DUF2637"/>
    <property type="match status" value="1"/>
</dbReference>
<dbReference type="EMBL" id="BAAAHU010000032">
    <property type="protein sequence ID" value="GAA1011485.1"/>
    <property type="molecule type" value="Genomic_DNA"/>
</dbReference>
<keyword evidence="2" id="KW-0812">Transmembrane</keyword>
<proteinExistence type="predicted"/>
<feature type="compositionally biased region" description="Low complexity" evidence="1">
    <location>
        <begin position="304"/>
        <end position="320"/>
    </location>
</feature>
<dbReference type="CDD" id="cd00093">
    <property type="entry name" value="HTH_XRE"/>
    <property type="match status" value="1"/>
</dbReference>
<feature type="compositionally biased region" description="Polar residues" evidence="1">
    <location>
        <begin position="260"/>
        <end position="270"/>
    </location>
</feature>
<feature type="region of interest" description="Disordered" evidence="1">
    <location>
        <begin position="252"/>
        <end position="292"/>
    </location>
</feature>
<evidence type="ECO:0000256" key="2">
    <source>
        <dbReference type="SAM" id="Phobius"/>
    </source>
</evidence>
<keyword evidence="2" id="KW-0472">Membrane</keyword>
<feature type="transmembrane region" description="Helical" evidence="2">
    <location>
        <begin position="34"/>
        <end position="57"/>
    </location>
</feature>
<dbReference type="Proteomes" id="UP001501072">
    <property type="component" value="Unassembled WGS sequence"/>
</dbReference>
<comment type="caution">
    <text evidence="3">The sequence shown here is derived from an EMBL/GenBank/DDBJ whole genome shotgun (WGS) entry which is preliminary data.</text>
</comment>
<evidence type="ECO:0000313" key="4">
    <source>
        <dbReference type="Proteomes" id="UP001501072"/>
    </source>
</evidence>
<evidence type="ECO:0000313" key="3">
    <source>
        <dbReference type="EMBL" id="GAA1011485.1"/>
    </source>
</evidence>
<feature type="transmembrane region" description="Helical" evidence="2">
    <location>
        <begin position="69"/>
        <end position="94"/>
    </location>
</feature>
<dbReference type="InterPro" id="IPR021235">
    <property type="entry name" value="DUF2637"/>
</dbReference>
<feature type="compositionally biased region" description="Low complexity" evidence="1">
    <location>
        <begin position="358"/>
        <end position="367"/>
    </location>
</feature>